<dbReference type="Proteomes" id="UP000467841">
    <property type="component" value="Unassembled WGS sequence"/>
</dbReference>
<evidence type="ECO:0000256" key="3">
    <source>
        <dbReference type="ARBA" id="ARBA00022833"/>
    </source>
</evidence>
<dbReference type="OrthoDB" id="1103794at2759"/>
<dbReference type="GO" id="GO:0008270">
    <property type="term" value="F:zinc ion binding"/>
    <property type="evidence" value="ECO:0007669"/>
    <property type="project" value="UniProtKB-KW"/>
</dbReference>
<comment type="caution">
    <text evidence="7">The sequence shown here is derived from an EMBL/GenBank/DDBJ whole genome shotgun (WGS) entry which is preliminary data.</text>
</comment>
<keyword evidence="5" id="KW-0175">Coiled coil</keyword>
<feature type="coiled-coil region" evidence="5">
    <location>
        <begin position="73"/>
        <end position="107"/>
    </location>
</feature>
<proteinExistence type="predicted"/>
<dbReference type="PANTHER" id="PTHR33248">
    <property type="entry name" value="ZINC ION-BINDING PROTEIN"/>
    <property type="match status" value="1"/>
</dbReference>
<dbReference type="AlphaFoldDB" id="A0A6D2JCB8"/>
<feature type="domain" description="GRF-type" evidence="6">
    <location>
        <begin position="33"/>
        <end position="75"/>
    </location>
</feature>
<evidence type="ECO:0000313" key="7">
    <source>
        <dbReference type="EMBL" id="CAA7036712.1"/>
    </source>
</evidence>
<reference evidence="7" key="1">
    <citation type="submission" date="2020-01" db="EMBL/GenBank/DDBJ databases">
        <authorList>
            <person name="Mishra B."/>
        </authorList>
    </citation>
    <scope>NUCLEOTIDE SEQUENCE [LARGE SCALE GENOMIC DNA]</scope>
</reference>
<evidence type="ECO:0000256" key="4">
    <source>
        <dbReference type="PROSITE-ProRule" id="PRU01343"/>
    </source>
</evidence>
<dbReference type="InterPro" id="IPR010666">
    <property type="entry name" value="Znf_GRF"/>
</dbReference>
<gene>
    <name evidence="7" type="ORF">MERR_LOCUS23947</name>
</gene>
<keyword evidence="2 4" id="KW-0863">Zinc-finger</keyword>
<keyword evidence="8" id="KW-1185">Reference proteome</keyword>
<organism evidence="7 8">
    <name type="scientific">Microthlaspi erraticum</name>
    <dbReference type="NCBI Taxonomy" id="1685480"/>
    <lineage>
        <taxon>Eukaryota</taxon>
        <taxon>Viridiplantae</taxon>
        <taxon>Streptophyta</taxon>
        <taxon>Embryophyta</taxon>
        <taxon>Tracheophyta</taxon>
        <taxon>Spermatophyta</taxon>
        <taxon>Magnoliopsida</taxon>
        <taxon>eudicotyledons</taxon>
        <taxon>Gunneridae</taxon>
        <taxon>Pentapetalae</taxon>
        <taxon>rosids</taxon>
        <taxon>malvids</taxon>
        <taxon>Brassicales</taxon>
        <taxon>Brassicaceae</taxon>
        <taxon>Coluteocarpeae</taxon>
        <taxon>Microthlaspi</taxon>
    </lineage>
</organism>
<sequence length="144" mass="16345">MSTSSNHIDNAENSGLIMGVGVRPRRRGFPNVCRCGEEVLMKTSGTAKNPGRLFHACPYGSELEKYHFFKWTDVSMVEEIEDMKKKIENLEVQRRSSEEVISCLAKEIETMKAESQGGEKEENEGKEIVGDMPFFKKLVCCFWA</sequence>
<keyword evidence="3" id="KW-0862">Zinc</keyword>
<evidence type="ECO:0000256" key="5">
    <source>
        <dbReference type="SAM" id="Coils"/>
    </source>
</evidence>
<evidence type="ECO:0000256" key="2">
    <source>
        <dbReference type="ARBA" id="ARBA00022771"/>
    </source>
</evidence>
<keyword evidence="1" id="KW-0479">Metal-binding</keyword>
<dbReference type="Pfam" id="PF06839">
    <property type="entry name" value="Zn_ribbon_GRF"/>
    <property type="match status" value="1"/>
</dbReference>
<dbReference type="PROSITE" id="PS51999">
    <property type="entry name" value="ZF_GRF"/>
    <property type="match status" value="1"/>
</dbReference>
<name>A0A6D2JCB8_9BRAS</name>
<evidence type="ECO:0000259" key="6">
    <source>
        <dbReference type="PROSITE" id="PS51999"/>
    </source>
</evidence>
<accession>A0A6D2JCB8</accession>
<dbReference type="EMBL" id="CACVBM020001163">
    <property type="protein sequence ID" value="CAA7036712.1"/>
    <property type="molecule type" value="Genomic_DNA"/>
</dbReference>
<protein>
    <recommendedName>
        <fullName evidence="6">GRF-type domain-containing protein</fullName>
    </recommendedName>
</protein>
<evidence type="ECO:0000313" key="8">
    <source>
        <dbReference type="Proteomes" id="UP000467841"/>
    </source>
</evidence>
<evidence type="ECO:0000256" key="1">
    <source>
        <dbReference type="ARBA" id="ARBA00022723"/>
    </source>
</evidence>